<keyword evidence="3" id="KW-1185">Reference proteome</keyword>
<dbReference type="EnsemblPlants" id="Solyc10g054271.1.1">
    <property type="protein sequence ID" value="Solyc10g054271.1.1"/>
    <property type="gene ID" value="Solyc10g054271.1"/>
</dbReference>
<dbReference type="Proteomes" id="UP000004994">
    <property type="component" value="Chromosome 10"/>
</dbReference>
<feature type="compositionally biased region" description="Low complexity" evidence="1">
    <location>
        <begin position="39"/>
        <end position="48"/>
    </location>
</feature>
<reference evidence="2" key="2">
    <citation type="submission" date="2019-01" db="UniProtKB">
        <authorList>
            <consortium name="EnsemblPlants"/>
        </authorList>
    </citation>
    <scope>IDENTIFICATION</scope>
    <source>
        <strain evidence="2">cv. Heinz 1706</strain>
    </source>
</reference>
<dbReference type="Gramene" id="Solyc10g054271.1.1">
    <property type="protein sequence ID" value="Solyc10g054271.1.1"/>
    <property type="gene ID" value="Solyc10g054271.1"/>
</dbReference>
<dbReference type="PaxDb" id="4081-Solyc10g054250.1.1"/>
<evidence type="ECO:0000256" key="1">
    <source>
        <dbReference type="SAM" id="MobiDB-lite"/>
    </source>
</evidence>
<name>A0A3Q7II39_SOLLC</name>
<proteinExistence type="predicted"/>
<organism evidence="2">
    <name type="scientific">Solanum lycopersicum</name>
    <name type="common">Tomato</name>
    <name type="synonym">Lycopersicon esculentum</name>
    <dbReference type="NCBI Taxonomy" id="4081"/>
    <lineage>
        <taxon>Eukaryota</taxon>
        <taxon>Viridiplantae</taxon>
        <taxon>Streptophyta</taxon>
        <taxon>Embryophyta</taxon>
        <taxon>Tracheophyta</taxon>
        <taxon>Spermatophyta</taxon>
        <taxon>Magnoliopsida</taxon>
        <taxon>eudicotyledons</taxon>
        <taxon>Gunneridae</taxon>
        <taxon>Pentapetalae</taxon>
        <taxon>asterids</taxon>
        <taxon>lamiids</taxon>
        <taxon>Solanales</taxon>
        <taxon>Solanaceae</taxon>
        <taxon>Solanoideae</taxon>
        <taxon>Solaneae</taxon>
        <taxon>Solanum</taxon>
        <taxon>Solanum subgen. Lycopersicon</taxon>
    </lineage>
</organism>
<reference evidence="2" key="1">
    <citation type="journal article" date="2012" name="Nature">
        <title>The tomato genome sequence provides insights into fleshy fruit evolution.</title>
        <authorList>
            <consortium name="Tomato Genome Consortium"/>
        </authorList>
    </citation>
    <scope>NUCLEOTIDE SEQUENCE [LARGE SCALE GENOMIC DNA]</scope>
    <source>
        <strain evidence="2">cv. Heinz 1706</strain>
    </source>
</reference>
<dbReference type="InParanoid" id="A0A3Q7II39"/>
<evidence type="ECO:0000313" key="3">
    <source>
        <dbReference type="Proteomes" id="UP000004994"/>
    </source>
</evidence>
<protein>
    <submittedName>
        <fullName evidence="2">Uncharacterized protein</fullName>
    </submittedName>
</protein>
<feature type="region of interest" description="Disordered" evidence="1">
    <location>
        <begin position="1"/>
        <end position="48"/>
    </location>
</feature>
<evidence type="ECO:0000313" key="2">
    <source>
        <dbReference type="EnsemblPlants" id="Solyc10g054271.1.1"/>
    </source>
</evidence>
<feature type="compositionally biased region" description="Basic and acidic residues" evidence="1">
    <location>
        <begin position="22"/>
        <end position="37"/>
    </location>
</feature>
<sequence length="59" mass="6298">MAIIVEGACHEATDSESLGSELKVKDTQHNQQIKEDEPGSSGSPLLSGKAIQLKQHVLN</sequence>
<dbReference type="AlphaFoldDB" id="A0A3Q7II39"/>
<accession>A0A3Q7II39</accession>